<reference evidence="1" key="1">
    <citation type="submission" date="2015-07" db="EMBL/GenBank/DDBJ databases">
        <title>MeaNS - Measles Nucleotide Surveillance Program.</title>
        <authorList>
            <person name="Tran T."/>
            <person name="Druce J."/>
        </authorList>
    </citation>
    <scope>NUCLEOTIDE SEQUENCE</scope>
    <source>
        <strain evidence="1">UCB-OBI-ISO-001</strain>
        <tissue evidence="1">Gonad</tissue>
    </source>
</reference>
<proteinExistence type="predicted"/>
<dbReference type="EMBL" id="KQ418493">
    <property type="protein sequence ID" value="KOF87104.1"/>
    <property type="molecule type" value="Genomic_DNA"/>
</dbReference>
<protein>
    <recommendedName>
        <fullName evidence="2">Reverse transcriptase domain-containing protein</fullName>
    </recommendedName>
</protein>
<gene>
    <name evidence="1" type="ORF">OCBIM_22017403mg</name>
</gene>
<organism evidence="1">
    <name type="scientific">Octopus bimaculoides</name>
    <name type="common">California two-spotted octopus</name>
    <dbReference type="NCBI Taxonomy" id="37653"/>
    <lineage>
        <taxon>Eukaryota</taxon>
        <taxon>Metazoa</taxon>
        <taxon>Spiralia</taxon>
        <taxon>Lophotrochozoa</taxon>
        <taxon>Mollusca</taxon>
        <taxon>Cephalopoda</taxon>
        <taxon>Coleoidea</taxon>
        <taxon>Octopodiformes</taxon>
        <taxon>Octopoda</taxon>
        <taxon>Incirrata</taxon>
        <taxon>Octopodidae</taxon>
        <taxon>Octopus</taxon>
    </lineage>
</organism>
<accession>A0A0L8HDF3</accession>
<evidence type="ECO:0008006" key="2">
    <source>
        <dbReference type="Google" id="ProtNLM"/>
    </source>
</evidence>
<evidence type="ECO:0000313" key="1">
    <source>
        <dbReference type="EMBL" id="KOF87104.1"/>
    </source>
</evidence>
<dbReference type="AlphaFoldDB" id="A0A0L8HDF3"/>
<name>A0A0L8HDF3_OCTBM</name>
<sequence length="77" mass="8611">MQKLKIDEWLVRSVQATYRDAASKVKVGNKYSNGFSVQVGVHQSSVLSPLLVYLSPPDLNRGIQDWLLLGATLHLFL</sequence>